<organism evidence="2 3">
    <name type="scientific">Micromonospora pallida</name>
    <dbReference type="NCBI Taxonomy" id="145854"/>
    <lineage>
        <taxon>Bacteria</taxon>
        <taxon>Bacillati</taxon>
        <taxon>Actinomycetota</taxon>
        <taxon>Actinomycetes</taxon>
        <taxon>Micromonosporales</taxon>
        <taxon>Micromonosporaceae</taxon>
        <taxon>Micromonospora</taxon>
    </lineage>
</organism>
<evidence type="ECO:0000313" key="2">
    <source>
        <dbReference type="EMBL" id="SCL41407.1"/>
    </source>
</evidence>
<proteinExistence type="predicted"/>
<evidence type="ECO:0008006" key="4">
    <source>
        <dbReference type="Google" id="ProtNLM"/>
    </source>
</evidence>
<dbReference type="EMBL" id="FMHW01000002">
    <property type="protein sequence ID" value="SCL41407.1"/>
    <property type="molecule type" value="Genomic_DNA"/>
</dbReference>
<dbReference type="AlphaFoldDB" id="A0A1C6TIE3"/>
<gene>
    <name evidence="2" type="ORF">GA0074692_6301</name>
</gene>
<dbReference type="PROSITE" id="PS51257">
    <property type="entry name" value="PROKAR_LIPOPROTEIN"/>
    <property type="match status" value="1"/>
</dbReference>
<feature type="signal peptide" evidence="1">
    <location>
        <begin position="1"/>
        <end position="21"/>
    </location>
</feature>
<reference evidence="3" key="1">
    <citation type="submission" date="2016-06" db="EMBL/GenBank/DDBJ databases">
        <authorList>
            <person name="Varghese N."/>
            <person name="Submissions Spin"/>
        </authorList>
    </citation>
    <scope>NUCLEOTIDE SEQUENCE [LARGE SCALE GENOMIC DNA]</scope>
    <source>
        <strain evidence="3">DSM 43817</strain>
    </source>
</reference>
<accession>A0A1C6TIE3</accession>
<feature type="chain" id="PRO_5038836946" description="Lipoprotein" evidence="1">
    <location>
        <begin position="22"/>
        <end position="168"/>
    </location>
</feature>
<dbReference type="STRING" id="145854.GA0074692_6301"/>
<evidence type="ECO:0000313" key="3">
    <source>
        <dbReference type="Proteomes" id="UP000198959"/>
    </source>
</evidence>
<protein>
    <recommendedName>
        <fullName evidence="4">Lipoprotein</fullName>
    </recommendedName>
</protein>
<dbReference type="Proteomes" id="UP000198959">
    <property type="component" value="Unassembled WGS sequence"/>
</dbReference>
<keyword evidence="1" id="KW-0732">Signal</keyword>
<sequence>MKILALIIGALFIPLSLAGCAVGEKSGGEVEIFEIDNTEEVFGKPDEGGVTVRRHYMILNPPEGLAELKEAAERYGRDHPIEAEVKVVEGKNRFFHMYFYRESDDLPRDWQPDEGYLSTDRLEHHKNDLIASIKWSDVDPQKEYRSYRKTEKGKIVEEVHFVGDWLVE</sequence>
<name>A0A1C6TIE3_9ACTN</name>
<keyword evidence="3" id="KW-1185">Reference proteome</keyword>
<evidence type="ECO:0000256" key="1">
    <source>
        <dbReference type="SAM" id="SignalP"/>
    </source>
</evidence>